<dbReference type="Pfam" id="PF00067">
    <property type="entry name" value="p450"/>
    <property type="match status" value="1"/>
</dbReference>
<dbReference type="InterPro" id="IPR002401">
    <property type="entry name" value="Cyt_P450_E_grp-I"/>
</dbReference>
<evidence type="ECO:0000256" key="2">
    <source>
        <dbReference type="ARBA" id="ARBA00005179"/>
    </source>
</evidence>
<comment type="caution">
    <text evidence="10">The sequence shown here is derived from an EMBL/GenBank/DDBJ whole genome shotgun (WGS) entry which is preliminary data.</text>
</comment>
<evidence type="ECO:0000313" key="11">
    <source>
        <dbReference type="Proteomes" id="UP000663846"/>
    </source>
</evidence>
<dbReference type="GO" id="GO:0016705">
    <property type="term" value="F:oxidoreductase activity, acting on paired donors, with incorporation or reduction of molecular oxygen"/>
    <property type="evidence" value="ECO:0007669"/>
    <property type="project" value="InterPro"/>
</dbReference>
<evidence type="ECO:0000256" key="9">
    <source>
        <dbReference type="SAM" id="Phobius"/>
    </source>
</evidence>
<dbReference type="PANTHER" id="PTHR46300:SF7">
    <property type="entry name" value="P450, PUTATIVE (EUROFUNG)-RELATED"/>
    <property type="match status" value="1"/>
</dbReference>
<dbReference type="GO" id="GO:0005506">
    <property type="term" value="F:iron ion binding"/>
    <property type="evidence" value="ECO:0007669"/>
    <property type="project" value="InterPro"/>
</dbReference>
<dbReference type="InterPro" id="IPR036396">
    <property type="entry name" value="Cyt_P450_sf"/>
</dbReference>
<gene>
    <name evidence="10" type="ORF">RDB_LOCUS113049</name>
</gene>
<keyword evidence="7" id="KW-0408">Iron</keyword>
<name>A0A8H3ASH7_9AGAM</name>
<comment type="similarity">
    <text evidence="3">Belongs to the cytochrome P450 family.</text>
</comment>
<keyword evidence="5" id="KW-0479">Metal-binding</keyword>
<keyword evidence="9" id="KW-0812">Transmembrane</keyword>
<dbReference type="InterPro" id="IPR050364">
    <property type="entry name" value="Cytochrome_P450_fung"/>
</dbReference>
<evidence type="ECO:0000256" key="7">
    <source>
        <dbReference type="ARBA" id="ARBA00023004"/>
    </source>
</evidence>
<dbReference type="EMBL" id="CAJMWS010000329">
    <property type="protein sequence ID" value="CAE6434588.1"/>
    <property type="molecule type" value="Genomic_DNA"/>
</dbReference>
<keyword evidence="6" id="KW-0560">Oxidoreductase</keyword>
<accession>A0A8H3ASH7</accession>
<evidence type="ECO:0008006" key="12">
    <source>
        <dbReference type="Google" id="ProtNLM"/>
    </source>
</evidence>
<dbReference type="PRINTS" id="PR00463">
    <property type="entry name" value="EP450I"/>
</dbReference>
<evidence type="ECO:0000256" key="8">
    <source>
        <dbReference type="ARBA" id="ARBA00023033"/>
    </source>
</evidence>
<keyword evidence="9" id="KW-1133">Transmembrane helix</keyword>
<keyword evidence="4" id="KW-0349">Heme</keyword>
<proteinExistence type="inferred from homology"/>
<keyword evidence="8" id="KW-0503">Monooxygenase</keyword>
<evidence type="ECO:0000256" key="4">
    <source>
        <dbReference type="ARBA" id="ARBA00022617"/>
    </source>
</evidence>
<dbReference type="Proteomes" id="UP000663846">
    <property type="component" value="Unassembled WGS sequence"/>
</dbReference>
<organism evidence="10 11">
    <name type="scientific">Rhizoctonia solani</name>
    <dbReference type="NCBI Taxonomy" id="456999"/>
    <lineage>
        <taxon>Eukaryota</taxon>
        <taxon>Fungi</taxon>
        <taxon>Dikarya</taxon>
        <taxon>Basidiomycota</taxon>
        <taxon>Agaricomycotina</taxon>
        <taxon>Agaricomycetes</taxon>
        <taxon>Cantharellales</taxon>
        <taxon>Ceratobasidiaceae</taxon>
        <taxon>Rhizoctonia</taxon>
    </lineage>
</organism>
<evidence type="ECO:0000313" key="10">
    <source>
        <dbReference type="EMBL" id="CAE6434588.1"/>
    </source>
</evidence>
<evidence type="ECO:0000256" key="6">
    <source>
        <dbReference type="ARBA" id="ARBA00023002"/>
    </source>
</evidence>
<dbReference type="Gene3D" id="1.10.630.10">
    <property type="entry name" value="Cytochrome P450"/>
    <property type="match status" value="1"/>
</dbReference>
<feature type="transmembrane region" description="Helical" evidence="9">
    <location>
        <begin position="6"/>
        <end position="24"/>
    </location>
</feature>
<evidence type="ECO:0000256" key="1">
    <source>
        <dbReference type="ARBA" id="ARBA00001971"/>
    </source>
</evidence>
<dbReference type="InterPro" id="IPR001128">
    <property type="entry name" value="Cyt_P450"/>
</dbReference>
<dbReference type="SUPFAM" id="SSF48264">
    <property type="entry name" value="Cytochrome P450"/>
    <property type="match status" value="1"/>
</dbReference>
<comment type="cofactor">
    <cofactor evidence="1">
        <name>heme</name>
        <dbReference type="ChEBI" id="CHEBI:30413"/>
    </cofactor>
</comment>
<protein>
    <recommendedName>
        <fullName evidence="12">O-methylsterigmatocystin oxidoreductase</fullName>
    </recommendedName>
</protein>
<dbReference type="GO" id="GO:0004497">
    <property type="term" value="F:monooxygenase activity"/>
    <property type="evidence" value="ECO:0007669"/>
    <property type="project" value="UniProtKB-KW"/>
</dbReference>
<dbReference type="GO" id="GO:0020037">
    <property type="term" value="F:heme binding"/>
    <property type="evidence" value="ECO:0007669"/>
    <property type="project" value="InterPro"/>
</dbReference>
<evidence type="ECO:0000256" key="5">
    <source>
        <dbReference type="ARBA" id="ARBA00022723"/>
    </source>
</evidence>
<reference evidence="10" key="1">
    <citation type="submission" date="2021-01" db="EMBL/GenBank/DDBJ databases">
        <authorList>
            <person name="Kaushik A."/>
        </authorList>
    </citation>
    <scope>NUCLEOTIDE SEQUENCE</scope>
    <source>
        <strain evidence="10">AG1-1C</strain>
    </source>
</reference>
<keyword evidence="9" id="KW-0472">Membrane</keyword>
<dbReference type="AlphaFoldDB" id="A0A8H3ASH7"/>
<evidence type="ECO:0000256" key="3">
    <source>
        <dbReference type="ARBA" id="ARBA00010617"/>
    </source>
</evidence>
<comment type="pathway">
    <text evidence="2">Secondary metabolite biosynthesis.</text>
</comment>
<dbReference type="CDD" id="cd11065">
    <property type="entry name" value="CYP64-like"/>
    <property type="match status" value="1"/>
</dbReference>
<dbReference type="PANTHER" id="PTHR46300">
    <property type="entry name" value="P450, PUTATIVE (EUROFUNG)-RELATED-RELATED"/>
    <property type="match status" value="1"/>
</dbReference>
<sequence>MHSTDTYIFLLFIAICAGLVRSWLASRRARYHIPLPPSPPSDPFIGHMRLLMNAPDISAEYSRWSKDLGSDIVSFTLLGQTTIVLNSRNAAEDLLSKRSSIYSDRSHAGTTMATSDKLVGWENNTGVMRYGERWRNQRRMTHELLHKRASEDLWPILVRNSRLALQQLLDNPDGFESHLRRMAGSSIIKAVYGYNATASNDTLFEAVSHAVKGFSEAALASNFYANIIPWMQHIPAWFPGAEWKRRALVWRWQTDQMLNVPYEWTMAKMAAGTAPPSMLQRLLSKYEEEPSDDEKDVMRWATGTLFAAGTDTTVASTLVLIMAVAMHPEVQVKGQAEVDNIINENRLPDMQDRKSMPYVQAVVKEVFRWKSVLPLGVPHTCMEEDVYKGYRIPKGATVIANQRQVFGLTLKN</sequence>